<feature type="transmembrane region" description="Helical" evidence="1">
    <location>
        <begin position="40"/>
        <end position="62"/>
    </location>
</feature>
<dbReference type="AlphaFoldDB" id="A0A1Z5H4C5"/>
<organism evidence="2 3">
    <name type="scientific">Secundilactobacillus silagincola</name>
    <dbReference type="NCBI Taxonomy" id="1714681"/>
    <lineage>
        <taxon>Bacteria</taxon>
        <taxon>Bacillati</taxon>
        <taxon>Bacillota</taxon>
        <taxon>Bacilli</taxon>
        <taxon>Lactobacillales</taxon>
        <taxon>Lactobacillaceae</taxon>
        <taxon>Secundilactobacillus</taxon>
    </lineage>
</organism>
<evidence type="ECO:0000256" key="1">
    <source>
        <dbReference type="SAM" id="Phobius"/>
    </source>
</evidence>
<keyword evidence="3" id="KW-1185">Reference proteome</keyword>
<keyword evidence="1" id="KW-0472">Membrane</keyword>
<evidence type="ECO:0000313" key="3">
    <source>
        <dbReference type="Proteomes" id="UP000223370"/>
    </source>
</evidence>
<dbReference type="EMBL" id="BCMJ01000002">
    <property type="protein sequence ID" value="GAT18138.1"/>
    <property type="molecule type" value="Genomic_DNA"/>
</dbReference>
<name>A0A1Z5H4C5_9LACO</name>
<gene>
    <name evidence="2" type="ORF">IWT5_00411</name>
</gene>
<evidence type="ECO:0000313" key="2">
    <source>
        <dbReference type="EMBL" id="GAT18138.1"/>
    </source>
</evidence>
<dbReference type="OrthoDB" id="2299882at2"/>
<keyword evidence="1" id="KW-0812">Transmembrane</keyword>
<reference evidence="2 3" key="1">
    <citation type="submission" date="2015-11" db="EMBL/GenBank/DDBJ databases">
        <title>Draft genome sequences of new species of the genus Lactobacillus isolated from orchardgrass silage.</title>
        <authorList>
            <person name="Tohno M."/>
            <person name="Tanizawa Y."/>
            <person name="Arita M."/>
        </authorList>
    </citation>
    <scope>NUCLEOTIDE SEQUENCE [LARGE SCALE GENOMIC DNA]</scope>
    <source>
        <strain evidence="2 3">IWT5</strain>
    </source>
</reference>
<keyword evidence="1" id="KW-1133">Transmembrane helix</keyword>
<dbReference type="Proteomes" id="UP000223370">
    <property type="component" value="Unassembled WGS sequence"/>
</dbReference>
<protein>
    <submittedName>
        <fullName evidence="2">Uncharacterized protein</fullName>
    </submittedName>
</protein>
<sequence length="69" mass="8182">MNNRQLKFNTTFYKDFQFWIALVVMVFAASTLIHETMTNIYFWLDIAMIILGIVTLVDSLILHRRKISN</sequence>
<dbReference type="RefSeq" id="WP_098823667.1">
    <property type="nucleotide sequence ID" value="NZ_BCMJ01000002.1"/>
</dbReference>
<comment type="caution">
    <text evidence="2">The sequence shown here is derived from an EMBL/GenBank/DDBJ whole genome shotgun (WGS) entry which is preliminary data.</text>
</comment>
<accession>A0A1Z5H4C5</accession>
<proteinExistence type="predicted"/>
<feature type="transmembrane region" description="Helical" evidence="1">
    <location>
        <begin position="12"/>
        <end position="34"/>
    </location>
</feature>